<dbReference type="Gene3D" id="3.40.50.720">
    <property type="entry name" value="NAD(P)-binding Rossmann-like Domain"/>
    <property type="match status" value="1"/>
</dbReference>
<accession>A0ABS1KXE3</accession>
<evidence type="ECO:0000313" key="4">
    <source>
        <dbReference type="EMBL" id="MBL0744121.1"/>
    </source>
</evidence>
<organism evidence="4 5">
    <name type="scientific">Chryseolinea lacunae</name>
    <dbReference type="NCBI Taxonomy" id="2801331"/>
    <lineage>
        <taxon>Bacteria</taxon>
        <taxon>Pseudomonadati</taxon>
        <taxon>Bacteroidota</taxon>
        <taxon>Cytophagia</taxon>
        <taxon>Cytophagales</taxon>
        <taxon>Fulvivirgaceae</taxon>
        <taxon>Chryseolinea</taxon>
    </lineage>
</organism>
<dbReference type="SUPFAM" id="SSF51735">
    <property type="entry name" value="NAD(P)-binding Rossmann-fold domains"/>
    <property type="match status" value="1"/>
</dbReference>
<feature type="domain" description="NmrA-like" evidence="3">
    <location>
        <begin position="4"/>
        <end position="263"/>
    </location>
</feature>
<evidence type="ECO:0000256" key="2">
    <source>
        <dbReference type="ARBA" id="ARBA00022857"/>
    </source>
</evidence>
<evidence type="ECO:0000259" key="3">
    <source>
        <dbReference type="Pfam" id="PF05368"/>
    </source>
</evidence>
<dbReference type="InterPro" id="IPR036291">
    <property type="entry name" value="NAD(P)-bd_dom_sf"/>
</dbReference>
<dbReference type="InterPro" id="IPR008030">
    <property type="entry name" value="NmrA-like"/>
</dbReference>
<evidence type="ECO:0000256" key="1">
    <source>
        <dbReference type="ARBA" id="ARBA00006328"/>
    </source>
</evidence>
<proteinExistence type="inferred from homology"/>
<comment type="caution">
    <text evidence="4">The sequence shown here is derived from an EMBL/GenBank/DDBJ whole genome shotgun (WGS) entry which is preliminary data.</text>
</comment>
<dbReference type="EMBL" id="JAERRB010000009">
    <property type="protein sequence ID" value="MBL0744121.1"/>
    <property type="molecule type" value="Genomic_DNA"/>
</dbReference>
<dbReference type="Pfam" id="PF05368">
    <property type="entry name" value="NmrA"/>
    <property type="match status" value="1"/>
</dbReference>
<name>A0ABS1KXE3_9BACT</name>
<dbReference type="Gene3D" id="3.90.25.10">
    <property type="entry name" value="UDP-galactose 4-epimerase, domain 1"/>
    <property type="match status" value="1"/>
</dbReference>
<dbReference type="CDD" id="cd05251">
    <property type="entry name" value="NmrA_like_SDR_a"/>
    <property type="match status" value="1"/>
</dbReference>
<sequence length="309" mass="34005">MTNKPLILVTGATGAQGGSVVRHLLQQNRFTLRCLTRNAESENAQALRAAGADVVQGDLGDIDSLHHALRGCYGVFGVTNFWEHFEKEFAHGKNLIDAVHAANIKHFVFSTLVSAHQVSGGRFSVPHLDIKAELEAYARSLNLRATYVHVAFYYENFFTFFPPRLSDDGNFHIGFPQGDTKLAAVSVDDVGGVVASIFASPSKFMGEQVGIVGEDLTVSEYMAQLSEATGRKHVYDFIPHPVYAAFNFPGAGELANMFEFNRLYIPERTKDLQQSKALFDGMQSFAGWLSTQPDRLAYARHPSVSKTAL</sequence>
<dbReference type="Proteomes" id="UP000613030">
    <property type="component" value="Unassembled WGS sequence"/>
</dbReference>
<comment type="similarity">
    <text evidence="1">Belongs to the NmrA-type oxidoreductase family.</text>
</comment>
<keyword evidence="5" id="KW-1185">Reference proteome</keyword>
<dbReference type="PANTHER" id="PTHR42748:SF7">
    <property type="entry name" value="NMRA LIKE REDOX SENSOR 1-RELATED"/>
    <property type="match status" value="1"/>
</dbReference>
<protein>
    <submittedName>
        <fullName evidence="4">NmrA/HSCARG family protein</fullName>
    </submittedName>
</protein>
<reference evidence="4 5" key="1">
    <citation type="submission" date="2021-01" db="EMBL/GenBank/DDBJ databases">
        <title>Chryseolinea sp. Jin1 Genome sequencing and assembly.</title>
        <authorList>
            <person name="Kim I."/>
        </authorList>
    </citation>
    <scope>NUCLEOTIDE SEQUENCE [LARGE SCALE GENOMIC DNA]</scope>
    <source>
        <strain evidence="4 5">Jin1</strain>
    </source>
</reference>
<dbReference type="InterPro" id="IPR051164">
    <property type="entry name" value="NmrA-like_oxidored"/>
</dbReference>
<gene>
    <name evidence="4" type="ORF">JI741_23005</name>
</gene>
<keyword evidence="2" id="KW-0521">NADP</keyword>
<dbReference type="PANTHER" id="PTHR42748">
    <property type="entry name" value="NITROGEN METABOLITE REPRESSION PROTEIN NMRA FAMILY MEMBER"/>
    <property type="match status" value="1"/>
</dbReference>
<evidence type="ECO:0000313" key="5">
    <source>
        <dbReference type="Proteomes" id="UP000613030"/>
    </source>
</evidence>
<dbReference type="RefSeq" id="WP_202013767.1">
    <property type="nucleotide sequence ID" value="NZ_JAERRB010000009.1"/>
</dbReference>